<keyword evidence="1" id="KW-1133">Transmembrane helix</keyword>
<feature type="transmembrane region" description="Helical" evidence="1">
    <location>
        <begin position="52"/>
        <end position="75"/>
    </location>
</feature>
<keyword evidence="1" id="KW-0472">Membrane</keyword>
<feature type="transmembrane region" description="Helical" evidence="1">
    <location>
        <begin position="21"/>
        <end position="46"/>
    </location>
</feature>
<comment type="caution">
    <text evidence="2">The sequence shown here is derived from an EMBL/GenBank/DDBJ whole genome shotgun (WGS) entry which is preliminary data.</text>
</comment>
<organism evidence="2 3">
    <name type="scientific">Pseudonocardia eucalypti</name>
    <dbReference type="NCBI Taxonomy" id="648755"/>
    <lineage>
        <taxon>Bacteria</taxon>
        <taxon>Bacillati</taxon>
        <taxon>Actinomycetota</taxon>
        <taxon>Actinomycetes</taxon>
        <taxon>Pseudonocardiales</taxon>
        <taxon>Pseudonocardiaceae</taxon>
        <taxon>Pseudonocardia</taxon>
    </lineage>
</organism>
<keyword evidence="1" id="KW-0812">Transmembrane</keyword>
<evidence type="ECO:0000256" key="1">
    <source>
        <dbReference type="SAM" id="Phobius"/>
    </source>
</evidence>
<accession>A0ABP9R6K3</accession>
<evidence type="ECO:0000313" key="3">
    <source>
        <dbReference type="Proteomes" id="UP001428817"/>
    </source>
</evidence>
<reference evidence="3" key="1">
    <citation type="journal article" date="2019" name="Int. J. Syst. Evol. Microbiol.">
        <title>The Global Catalogue of Microorganisms (GCM) 10K type strain sequencing project: providing services to taxonomists for standard genome sequencing and annotation.</title>
        <authorList>
            <consortium name="The Broad Institute Genomics Platform"/>
            <consortium name="The Broad Institute Genome Sequencing Center for Infectious Disease"/>
            <person name="Wu L."/>
            <person name="Ma J."/>
        </authorList>
    </citation>
    <scope>NUCLEOTIDE SEQUENCE [LARGE SCALE GENOMIC DNA]</scope>
    <source>
        <strain evidence="3">JCM 18303</strain>
    </source>
</reference>
<dbReference type="EMBL" id="BAABJP010000051">
    <property type="protein sequence ID" value="GAA5172381.1"/>
    <property type="molecule type" value="Genomic_DNA"/>
</dbReference>
<sequence length="84" mass="9075">MRPPAPPCQADRVRNNAAEPTLGHVIMTGAMAAGWLVLFLINLAAFSPTTKWYLLAVFSGVAMLGSAGFSVLLWVRMNRRKTGS</sequence>
<gene>
    <name evidence="2" type="ORF">GCM10023321_72140</name>
</gene>
<evidence type="ECO:0000313" key="2">
    <source>
        <dbReference type="EMBL" id="GAA5172381.1"/>
    </source>
</evidence>
<protein>
    <recommendedName>
        <fullName evidence="4">DUF2530 domain-containing protein</fullName>
    </recommendedName>
</protein>
<name>A0ABP9R6K3_9PSEU</name>
<dbReference type="Proteomes" id="UP001428817">
    <property type="component" value="Unassembled WGS sequence"/>
</dbReference>
<proteinExistence type="predicted"/>
<keyword evidence="3" id="KW-1185">Reference proteome</keyword>
<evidence type="ECO:0008006" key="4">
    <source>
        <dbReference type="Google" id="ProtNLM"/>
    </source>
</evidence>